<evidence type="ECO:0000256" key="1">
    <source>
        <dbReference type="SAM" id="Coils"/>
    </source>
</evidence>
<feature type="coiled-coil region" evidence="1">
    <location>
        <begin position="206"/>
        <end position="269"/>
    </location>
</feature>
<name>A0A3S5IS36_TRYRA</name>
<dbReference type="OrthoDB" id="247581at2759"/>
<evidence type="ECO:0000313" key="4">
    <source>
        <dbReference type="Proteomes" id="UP000283634"/>
    </source>
</evidence>
<feature type="compositionally biased region" description="Polar residues" evidence="2">
    <location>
        <begin position="134"/>
        <end position="146"/>
    </location>
</feature>
<dbReference type="Proteomes" id="UP000283634">
    <property type="component" value="Unassembled WGS sequence"/>
</dbReference>
<dbReference type="EMBL" id="MKGL01000042">
    <property type="protein sequence ID" value="RNF09800.1"/>
    <property type="molecule type" value="Genomic_DNA"/>
</dbReference>
<keyword evidence="4" id="KW-1185">Reference proteome</keyword>
<proteinExistence type="predicted"/>
<reference evidence="3 4" key="1">
    <citation type="journal article" date="2018" name="BMC Genomics">
        <title>Genomic comparison of Trypanosoma conorhini and Trypanosoma rangeli to Trypanosoma cruzi strains of high and low virulence.</title>
        <authorList>
            <person name="Bradwell K.R."/>
            <person name="Koparde V.N."/>
            <person name="Matveyev A.V."/>
            <person name="Serrano M.G."/>
            <person name="Alves J.M."/>
            <person name="Parikh H."/>
            <person name="Huang B."/>
            <person name="Lee V."/>
            <person name="Espinosa-Alvarez O."/>
            <person name="Ortiz P.A."/>
            <person name="Costa-Martins A.G."/>
            <person name="Teixeira M.M."/>
            <person name="Buck G.A."/>
        </authorList>
    </citation>
    <scope>NUCLEOTIDE SEQUENCE [LARGE SCALE GENOMIC DNA]</scope>
    <source>
        <strain evidence="3 4">AM80</strain>
    </source>
</reference>
<dbReference type="GeneID" id="40325867"/>
<organism evidence="3 4">
    <name type="scientific">Trypanosoma rangeli</name>
    <dbReference type="NCBI Taxonomy" id="5698"/>
    <lineage>
        <taxon>Eukaryota</taxon>
        <taxon>Discoba</taxon>
        <taxon>Euglenozoa</taxon>
        <taxon>Kinetoplastea</taxon>
        <taxon>Metakinetoplastina</taxon>
        <taxon>Trypanosomatida</taxon>
        <taxon>Trypanosomatidae</taxon>
        <taxon>Trypanosoma</taxon>
        <taxon>Herpetosoma</taxon>
    </lineage>
</organism>
<keyword evidence="1" id="KW-0175">Coiled coil</keyword>
<sequence>MHFRIVAFPYTPPVGAAYADACLPARPGVRLRVVRHVDPWAIVELDGRLGLFPIIFTRGERQDRFVRRKARQELVGVAAHPIEDNVVLDDKERGGVVGYTAEVIPPPDEAQGERDEEVAAPGASRSVNSSNSSETGNRLNDSSNGNIRGLTDHHLHLNCNESGGDEERDVEAGAAFFAKVRRCRVALGEGTSHDCLLPKQIKGPTHTCESDELQELRRQYTELDAEMAWLSHITEAVKAERQRVMNTHASNVKERVAEQRAGREELERLTHGIAAKDAELKVAAKYTSLLRSILLENNVTDEPLESFTQLPRLSDSVLSPLAQYAQDVSNDDVNNDEEDEDVSEPVEELARDAKAAAEVHAIKACIRHERETLQDYHKRYNQLMADTKRLRQVHAAIEVDSCALRESEEALEAVTPTGSYTVVHKSGCNDGAGRQPAGGGTPLAVSRPSVGGVEVVMREGFTWPATLPGLTTEEQQAADNYQRLLHGYKTKRQKWQEEHGEATKPNSTFVNEKLRAAILTGDKALNELLQRMAELKEFVTKYSAVAESLREQVAVSRRVLERQREKCSDARAAYEAALASEAGDIKR</sequence>
<protein>
    <submittedName>
        <fullName evidence="3">Uncharacterized protein</fullName>
    </submittedName>
</protein>
<dbReference type="AlphaFoldDB" id="A0A3S5IS36"/>
<comment type="caution">
    <text evidence="3">The sequence shown here is derived from an EMBL/GenBank/DDBJ whole genome shotgun (WGS) entry which is preliminary data.</text>
</comment>
<evidence type="ECO:0000313" key="3">
    <source>
        <dbReference type="EMBL" id="RNF09800.1"/>
    </source>
</evidence>
<accession>A0A3S5IS36</accession>
<feature type="region of interest" description="Disordered" evidence="2">
    <location>
        <begin position="102"/>
        <end position="149"/>
    </location>
</feature>
<dbReference type="RefSeq" id="XP_029241187.1">
    <property type="nucleotide sequence ID" value="XM_029378958.1"/>
</dbReference>
<dbReference type="OMA" id="ACIRHER"/>
<evidence type="ECO:0000256" key="2">
    <source>
        <dbReference type="SAM" id="MobiDB-lite"/>
    </source>
</evidence>
<feature type="compositionally biased region" description="Low complexity" evidence="2">
    <location>
        <begin position="124"/>
        <end position="133"/>
    </location>
</feature>
<gene>
    <name evidence="3" type="ORF">TraAM80_01934</name>
</gene>